<reference evidence="1" key="1">
    <citation type="submission" date="2023-03" db="EMBL/GenBank/DDBJ databases">
        <title>Massive genome expansion in bonnet fungi (Mycena s.s.) driven by repeated elements and novel gene families across ecological guilds.</title>
        <authorList>
            <consortium name="Lawrence Berkeley National Laboratory"/>
            <person name="Harder C.B."/>
            <person name="Miyauchi S."/>
            <person name="Viragh M."/>
            <person name="Kuo A."/>
            <person name="Thoen E."/>
            <person name="Andreopoulos B."/>
            <person name="Lu D."/>
            <person name="Skrede I."/>
            <person name="Drula E."/>
            <person name="Henrissat B."/>
            <person name="Morin E."/>
            <person name="Kohler A."/>
            <person name="Barry K."/>
            <person name="LaButti K."/>
            <person name="Morin E."/>
            <person name="Salamov A."/>
            <person name="Lipzen A."/>
            <person name="Mereny Z."/>
            <person name="Hegedus B."/>
            <person name="Baldrian P."/>
            <person name="Stursova M."/>
            <person name="Weitz H."/>
            <person name="Taylor A."/>
            <person name="Grigoriev I.V."/>
            <person name="Nagy L.G."/>
            <person name="Martin F."/>
            <person name="Kauserud H."/>
        </authorList>
    </citation>
    <scope>NUCLEOTIDE SEQUENCE</scope>
    <source>
        <strain evidence="1">CBHHK067</strain>
    </source>
</reference>
<dbReference type="EMBL" id="JARKIE010000286">
    <property type="protein sequence ID" value="KAJ7657937.1"/>
    <property type="molecule type" value="Genomic_DNA"/>
</dbReference>
<sequence length="261" mass="28045">MATQLASNPTTSAIGHSEIQPYFHAFTSNSLAITKNFQDIFDELTHYSTQGDQLAPKWQPIMQNLTNVLAASRNTASDIAAYCTKVTTATLPVSADLTKTIPATLSVEVLTEYIAMTDSLGARAQATSDAFTALSNSVNAFISMFNKEQSRTISVNETYVGSKNNLQAFGAMRALEVKRQANMTACQRALAPVSGVNSNSQSAGFSAIWNAVKSDCTSLSSFLKIANDPVIRKYPQIFWGTLNNVNGSNTAIAEGVKLLHS</sequence>
<organism evidence="1 2">
    <name type="scientific">Mycena rosella</name>
    <name type="common">Pink bonnet</name>
    <name type="synonym">Agaricus rosellus</name>
    <dbReference type="NCBI Taxonomy" id="1033263"/>
    <lineage>
        <taxon>Eukaryota</taxon>
        <taxon>Fungi</taxon>
        <taxon>Dikarya</taxon>
        <taxon>Basidiomycota</taxon>
        <taxon>Agaricomycotina</taxon>
        <taxon>Agaricomycetes</taxon>
        <taxon>Agaricomycetidae</taxon>
        <taxon>Agaricales</taxon>
        <taxon>Marasmiineae</taxon>
        <taxon>Mycenaceae</taxon>
        <taxon>Mycena</taxon>
    </lineage>
</organism>
<comment type="caution">
    <text evidence="1">The sequence shown here is derived from an EMBL/GenBank/DDBJ whole genome shotgun (WGS) entry which is preliminary data.</text>
</comment>
<name>A0AAD7CQ66_MYCRO</name>
<keyword evidence="2" id="KW-1185">Reference proteome</keyword>
<dbReference type="AlphaFoldDB" id="A0AAD7CQ66"/>
<protein>
    <submittedName>
        <fullName evidence="1">Uncharacterized protein</fullName>
    </submittedName>
</protein>
<evidence type="ECO:0000313" key="1">
    <source>
        <dbReference type="EMBL" id="KAJ7657937.1"/>
    </source>
</evidence>
<accession>A0AAD7CQ66</accession>
<dbReference type="Proteomes" id="UP001221757">
    <property type="component" value="Unassembled WGS sequence"/>
</dbReference>
<proteinExistence type="predicted"/>
<evidence type="ECO:0000313" key="2">
    <source>
        <dbReference type="Proteomes" id="UP001221757"/>
    </source>
</evidence>
<gene>
    <name evidence="1" type="ORF">B0H17DRAFT_1145793</name>
</gene>